<name>A0A978UCU9_ZIZJJ</name>
<dbReference type="EMBL" id="JAEACU010000012">
    <property type="protein sequence ID" value="KAH7512592.1"/>
    <property type="molecule type" value="Genomic_DNA"/>
</dbReference>
<sequence>MVAEEKEAFASIWVDKECYVAEGIRITNLPVKEAEGAAEMMFLASALSLMPITMWDEQPIEDGRYSGRIWLGELEEEKLFARIGRKIHMAMPGFSCHQLMTFLTNPVIKGLCLML</sequence>
<accession>A0A978UCU9</accession>
<dbReference type="Proteomes" id="UP000813462">
    <property type="component" value="Unassembled WGS sequence"/>
</dbReference>
<gene>
    <name evidence="1" type="ORF">FEM48_Zijuj12G0107100</name>
</gene>
<reference evidence="1" key="1">
    <citation type="journal article" date="2021" name="Front. Plant Sci.">
        <title>Chromosome-Scale Genome Assembly for Chinese Sour Jujube and Insights Into Its Genome Evolution and Domestication Signature.</title>
        <authorList>
            <person name="Shen L.-Y."/>
            <person name="Luo H."/>
            <person name="Wang X.-L."/>
            <person name="Wang X.-M."/>
            <person name="Qiu X.-J."/>
            <person name="Liu H."/>
            <person name="Zhou S.-S."/>
            <person name="Jia K.-H."/>
            <person name="Nie S."/>
            <person name="Bao Y.-T."/>
            <person name="Zhang R.-G."/>
            <person name="Yun Q.-Z."/>
            <person name="Chai Y.-H."/>
            <person name="Lu J.-Y."/>
            <person name="Li Y."/>
            <person name="Zhao S.-W."/>
            <person name="Mao J.-F."/>
            <person name="Jia S.-G."/>
            <person name="Mao Y.-M."/>
        </authorList>
    </citation>
    <scope>NUCLEOTIDE SEQUENCE</scope>
    <source>
        <strain evidence="1">AT0</strain>
        <tissue evidence="1">Leaf</tissue>
    </source>
</reference>
<evidence type="ECO:0000313" key="2">
    <source>
        <dbReference type="Proteomes" id="UP000813462"/>
    </source>
</evidence>
<organism evidence="1 2">
    <name type="scientific">Ziziphus jujuba var. spinosa</name>
    <dbReference type="NCBI Taxonomy" id="714518"/>
    <lineage>
        <taxon>Eukaryota</taxon>
        <taxon>Viridiplantae</taxon>
        <taxon>Streptophyta</taxon>
        <taxon>Embryophyta</taxon>
        <taxon>Tracheophyta</taxon>
        <taxon>Spermatophyta</taxon>
        <taxon>Magnoliopsida</taxon>
        <taxon>eudicotyledons</taxon>
        <taxon>Gunneridae</taxon>
        <taxon>Pentapetalae</taxon>
        <taxon>rosids</taxon>
        <taxon>fabids</taxon>
        <taxon>Rosales</taxon>
        <taxon>Rhamnaceae</taxon>
        <taxon>Paliureae</taxon>
        <taxon>Ziziphus</taxon>
    </lineage>
</organism>
<evidence type="ECO:0000313" key="1">
    <source>
        <dbReference type="EMBL" id="KAH7512592.1"/>
    </source>
</evidence>
<comment type="caution">
    <text evidence="1">The sequence shown here is derived from an EMBL/GenBank/DDBJ whole genome shotgun (WGS) entry which is preliminary data.</text>
</comment>
<protein>
    <submittedName>
        <fullName evidence="1">Uncharacterized protein</fullName>
    </submittedName>
</protein>
<dbReference type="AlphaFoldDB" id="A0A978UCU9"/>
<proteinExistence type="predicted"/>